<dbReference type="GO" id="GO:0016192">
    <property type="term" value="P:vesicle-mediated transport"/>
    <property type="evidence" value="ECO:0007669"/>
    <property type="project" value="InterPro"/>
</dbReference>
<dbReference type="GO" id="GO:0016020">
    <property type="term" value="C:membrane"/>
    <property type="evidence" value="ECO:0007669"/>
    <property type="project" value="UniProtKB-SubCell"/>
</dbReference>
<organism evidence="6 7">
    <name type="scientific">Malassezia vespertilionis</name>
    <dbReference type="NCBI Taxonomy" id="2020962"/>
    <lineage>
        <taxon>Eukaryota</taxon>
        <taxon>Fungi</taxon>
        <taxon>Dikarya</taxon>
        <taxon>Basidiomycota</taxon>
        <taxon>Ustilaginomycotina</taxon>
        <taxon>Malasseziomycetes</taxon>
        <taxon>Malasseziales</taxon>
        <taxon>Malasseziaceae</taxon>
        <taxon>Malassezia</taxon>
    </lineage>
</organism>
<dbReference type="PANTHER" id="PTHR13056:SF0">
    <property type="entry name" value="VACUOLAR FUSION PROTEIN CCZ1 HOMOLOG-RELATED"/>
    <property type="match status" value="1"/>
</dbReference>
<evidence type="ECO:0000256" key="4">
    <source>
        <dbReference type="ARBA" id="ARBA00023136"/>
    </source>
</evidence>
<evidence type="ECO:0000313" key="7">
    <source>
        <dbReference type="Proteomes" id="UP000232875"/>
    </source>
</evidence>
<sequence length="886" mass="98545">MVAGFAHAPCTKVLLVCMAVGSLVIALLDLKSYIRFQLSPHLSVYGQYWQLLVYQSVYTNSSELFLGTLIMYHASRHLERVFGTRKFMVSQFITYAPEALQQGQLPGGPFGLLGAIVFQYFCNTPPFWTIRITELEISDRILAGVPMLLLAFSQPFYATLSVLLGMLAARLYTVRFGPRKMSQSAVSTEFSAFAGPLIQPALRKRLFADPQLHGTTKAHGAPYEPAYVQYLLVFSPLLTANLHAEDPAKLADQILYYTSMESAVPQAKLVRQVALANAFADFATWMHGQQYHTTDTGLRSLAIGSQHRRLVLVEVAQDMWMHACIALAAWKPYGEHRPAPWLEDCWAQEQLRAAWTAWRLANGDPDTIMEDKGRSALEQSLEQFLSKWVWRWDVEHQWAPALPAAPSAPRVGMVLETMPALSACTDCSAGRLSEAVGLFKQETVAMVAQGDMPHVMLLHDDELLYPQPHTVSTQCAQKEAQNRHDIVRYVLQHLLHMDEARACADAAREKQREESAPKAVRSELAEFAAGLLPGVSDMFSTHARWLTMDPILQPPEVMLERDGARAPSPSLDIEEDMRADGNLREALLDAPPDPCDVHATSAQFSESLHEPLNQFTTHAPFQAFHEQLSHALDMDQGPPEVPSVQQGVCALDAASQAARLADARRTLPKVPAAHATEEKAEKDASAAPWHMAPVQHVHHTGDPALDAEEAPEKWHEATLYVTGEHDALQPVHIVYTTRQLLTVVLVFSHNASRDAWLLPSWRLLQRVQDIVQDTQCAEAAPQYLHVDRASRTAQNNLALLQGGEHRTQASIESQLLDADRLMVSHGVKEVLARSNDSAFWVAARVSTDEAAHTFLVLQGNAQRSYGISECDQQMRRLASEHSEFNL</sequence>
<evidence type="ECO:0000313" key="6">
    <source>
        <dbReference type="EMBL" id="PKI83900.1"/>
    </source>
</evidence>
<keyword evidence="7" id="KW-1185">Reference proteome</keyword>
<feature type="transmembrane region" description="Helical" evidence="5">
    <location>
        <begin position="12"/>
        <end position="30"/>
    </location>
</feature>
<evidence type="ECO:0000256" key="5">
    <source>
        <dbReference type="SAM" id="Phobius"/>
    </source>
</evidence>
<keyword evidence="4 5" id="KW-0472">Membrane</keyword>
<keyword evidence="3 5" id="KW-1133">Transmembrane helix</keyword>
<accession>A0A2N1JBH0</accession>
<dbReference type="InterPro" id="IPR013176">
    <property type="entry name" value="Ccz1"/>
</dbReference>
<evidence type="ECO:0000256" key="3">
    <source>
        <dbReference type="ARBA" id="ARBA00022989"/>
    </source>
</evidence>
<gene>
    <name evidence="6" type="ORF">MVES_002263</name>
</gene>
<keyword evidence="2 5" id="KW-0812">Transmembrane</keyword>
<dbReference type="InterPro" id="IPR035952">
    <property type="entry name" value="Rhomboid-like_sf"/>
</dbReference>
<evidence type="ECO:0000256" key="2">
    <source>
        <dbReference type="ARBA" id="ARBA00022692"/>
    </source>
</evidence>
<dbReference type="STRING" id="2020962.A0A2N1JBH0"/>
<evidence type="ECO:0000256" key="1">
    <source>
        <dbReference type="ARBA" id="ARBA00004141"/>
    </source>
</evidence>
<dbReference type="SUPFAM" id="SSF144091">
    <property type="entry name" value="Rhomboid-like"/>
    <property type="match status" value="1"/>
</dbReference>
<dbReference type="AlphaFoldDB" id="A0A2N1JBH0"/>
<protein>
    <submittedName>
        <fullName evidence="6">Uncharacterized protein</fullName>
    </submittedName>
</protein>
<dbReference type="EMBL" id="KZ454990">
    <property type="protein sequence ID" value="PKI83900.1"/>
    <property type="molecule type" value="Genomic_DNA"/>
</dbReference>
<comment type="subcellular location">
    <subcellularLocation>
        <location evidence="1">Membrane</location>
        <topology evidence="1">Multi-pass membrane protein</topology>
    </subcellularLocation>
</comment>
<proteinExistence type="predicted"/>
<dbReference type="PANTHER" id="PTHR13056">
    <property type="entry name" value="VACUOLAR FUSION PROTEIN CCZ1 HOMOLOG-RELATED"/>
    <property type="match status" value="1"/>
</dbReference>
<dbReference type="Proteomes" id="UP000232875">
    <property type="component" value="Unassembled WGS sequence"/>
</dbReference>
<dbReference type="OrthoDB" id="240546at2759"/>
<dbReference type="GO" id="GO:0035658">
    <property type="term" value="C:Mon1-Ccz1 complex"/>
    <property type="evidence" value="ECO:0007669"/>
    <property type="project" value="InterPro"/>
</dbReference>
<reference evidence="6 7" key="1">
    <citation type="submission" date="2017-10" db="EMBL/GenBank/DDBJ databases">
        <title>A novel species of cold-tolerant Malassezia isolated from bats.</title>
        <authorList>
            <person name="Lorch J.M."/>
            <person name="Palmer J.M."/>
            <person name="Vanderwolf K.J."/>
            <person name="Schmidt K.Z."/>
            <person name="Verant M.L."/>
            <person name="Weller T.J."/>
            <person name="Blehert D.S."/>
        </authorList>
    </citation>
    <scope>NUCLEOTIDE SEQUENCE [LARGE SCALE GENOMIC DNA]</scope>
    <source>
        <strain evidence="6 7">NWHC:44797-103</strain>
    </source>
</reference>
<name>A0A2N1JBH0_9BASI</name>